<proteinExistence type="predicted"/>
<reference evidence="1" key="1">
    <citation type="submission" date="2019-10" db="EMBL/GenBank/DDBJ databases">
        <authorList>
            <person name="Nor Muhammad N."/>
        </authorList>
    </citation>
    <scope>NUCLEOTIDE SEQUENCE</scope>
</reference>
<sequence length="217" mass="23905">MEGGLPGSVEVHYQDAAIQKQDCSTLPPDGLNAGKSNELHSKKRVVKRSMQYERARDARRLQKWIARRQDDAVVTQSAVGMGAMKMGGGYVGHRDEGPSASAVVVVPYNGGHAARIVDKSGRMFVYRGTKGAATEAANNCAQAAAAFLAESQINPSERNGKRGDFDQFYFILHRESQERPRMHSYFMNHTAHGLYAAAVMKPIQKLVDGECSDDFWE</sequence>
<protein>
    <submittedName>
        <fullName evidence="1">N/A</fullName>
    </submittedName>
</protein>
<name>A0A5K1JS41_9APHY</name>
<organism evidence="1">
    <name type="scientific">Ganoderma boninense</name>
    <dbReference type="NCBI Taxonomy" id="34458"/>
    <lineage>
        <taxon>Eukaryota</taxon>
        <taxon>Fungi</taxon>
        <taxon>Dikarya</taxon>
        <taxon>Basidiomycota</taxon>
        <taxon>Agaricomycotina</taxon>
        <taxon>Agaricomycetes</taxon>
        <taxon>Polyporales</taxon>
        <taxon>Polyporaceae</taxon>
        <taxon>Ganoderma</taxon>
    </lineage>
</organism>
<gene>
    <name evidence="1" type="primary">I1RHA1</name>
</gene>
<accession>A0A5K1JS41</accession>
<evidence type="ECO:0000313" key="1">
    <source>
        <dbReference type="EMBL" id="VWO94630.1"/>
    </source>
</evidence>
<dbReference type="EMBL" id="LR724102">
    <property type="protein sequence ID" value="VWO94630.1"/>
    <property type="molecule type" value="Genomic_DNA"/>
</dbReference>
<dbReference type="AlphaFoldDB" id="A0A5K1JS41"/>